<organism evidence="1 2">
    <name type="scientific">Syphacia muris</name>
    <dbReference type="NCBI Taxonomy" id="451379"/>
    <lineage>
        <taxon>Eukaryota</taxon>
        <taxon>Metazoa</taxon>
        <taxon>Ecdysozoa</taxon>
        <taxon>Nematoda</taxon>
        <taxon>Chromadorea</taxon>
        <taxon>Rhabditida</taxon>
        <taxon>Spirurina</taxon>
        <taxon>Oxyuridomorpha</taxon>
        <taxon>Oxyuroidea</taxon>
        <taxon>Oxyuridae</taxon>
        <taxon>Syphacia</taxon>
    </lineage>
</organism>
<evidence type="ECO:0000313" key="1">
    <source>
        <dbReference type="Proteomes" id="UP000046393"/>
    </source>
</evidence>
<dbReference type="Proteomes" id="UP000046393">
    <property type="component" value="Unplaced"/>
</dbReference>
<dbReference type="AlphaFoldDB" id="A0A0N5AFJ9"/>
<accession>A0A0N5AFJ9</accession>
<proteinExistence type="predicted"/>
<sequence>MRILKLSFAAKCHSASVEPEKMRDTRKKDDGYSSKYVVCYGREPDRELYNVEDLCVESSLSLKLDNV</sequence>
<evidence type="ECO:0000313" key="2">
    <source>
        <dbReference type="WBParaSite" id="SMUV_0000305701-mRNA-1"/>
    </source>
</evidence>
<keyword evidence="1" id="KW-1185">Reference proteome</keyword>
<name>A0A0N5AFJ9_9BILA</name>
<reference evidence="2" key="1">
    <citation type="submission" date="2017-02" db="UniProtKB">
        <authorList>
            <consortium name="WormBaseParasite"/>
        </authorList>
    </citation>
    <scope>IDENTIFICATION</scope>
</reference>
<protein>
    <submittedName>
        <fullName evidence="2">Uncharacterized protein</fullName>
    </submittedName>
</protein>
<dbReference type="WBParaSite" id="SMUV_0000305701-mRNA-1">
    <property type="protein sequence ID" value="SMUV_0000305701-mRNA-1"/>
    <property type="gene ID" value="SMUV_0000305701"/>
</dbReference>